<gene>
    <name evidence="2" type="ordered locus">Os03g0158250</name>
    <name evidence="2" type="ORF">OSNPB_030158250</name>
</gene>
<dbReference type="PaxDb" id="39947-A0A0P0VT98"/>
<reference evidence="2 3" key="2">
    <citation type="journal article" date="2013" name="Plant Cell Physiol.">
        <title>Rice Annotation Project Database (RAP-DB): an integrative and interactive database for rice genomics.</title>
        <authorList>
            <person name="Sakai H."/>
            <person name="Lee S.S."/>
            <person name="Tanaka T."/>
            <person name="Numa H."/>
            <person name="Kim J."/>
            <person name="Kawahara Y."/>
            <person name="Wakimoto H."/>
            <person name="Yang C.C."/>
            <person name="Iwamoto M."/>
            <person name="Abe T."/>
            <person name="Yamada Y."/>
            <person name="Muto A."/>
            <person name="Inokuchi H."/>
            <person name="Ikemura T."/>
            <person name="Matsumoto T."/>
            <person name="Sasaki T."/>
            <person name="Itoh T."/>
        </authorList>
    </citation>
    <scope>NUCLEOTIDE SEQUENCE [LARGE SCALE GENOMIC DNA]</scope>
    <source>
        <strain evidence="3">cv. Nipponbare</strain>
    </source>
</reference>
<evidence type="ECO:0000256" key="1">
    <source>
        <dbReference type="SAM" id="MobiDB-lite"/>
    </source>
</evidence>
<protein>
    <submittedName>
        <fullName evidence="2">Os03g0158250 protein</fullName>
    </submittedName>
</protein>
<dbReference type="InParanoid" id="A0A0P0VT98"/>
<feature type="compositionally biased region" description="Polar residues" evidence="1">
    <location>
        <begin position="172"/>
        <end position="186"/>
    </location>
</feature>
<reference evidence="2 3" key="3">
    <citation type="journal article" date="2013" name="Rice">
        <title>Improvement of the Oryza sativa Nipponbare reference genome using next generation sequence and optical map data.</title>
        <authorList>
            <person name="Kawahara Y."/>
            <person name="de la Bastide M."/>
            <person name="Hamilton J.P."/>
            <person name="Kanamori H."/>
            <person name="McCombie W.R."/>
            <person name="Ouyang S."/>
            <person name="Schwartz D.C."/>
            <person name="Tanaka T."/>
            <person name="Wu J."/>
            <person name="Zhou S."/>
            <person name="Childs K.L."/>
            <person name="Davidson R.M."/>
            <person name="Lin H."/>
            <person name="Quesada-Ocampo L."/>
            <person name="Vaillancourt B."/>
            <person name="Sakai H."/>
            <person name="Lee S.S."/>
            <person name="Kim J."/>
            <person name="Numa H."/>
            <person name="Itoh T."/>
            <person name="Buell C.R."/>
            <person name="Matsumoto T."/>
        </authorList>
    </citation>
    <scope>NUCLEOTIDE SEQUENCE [LARGE SCALE GENOMIC DNA]</scope>
    <source>
        <strain evidence="3">cv. Nipponbare</strain>
    </source>
</reference>
<reference evidence="3" key="1">
    <citation type="journal article" date="2005" name="Nature">
        <title>The map-based sequence of the rice genome.</title>
        <authorList>
            <consortium name="International rice genome sequencing project (IRGSP)"/>
            <person name="Matsumoto T."/>
            <person name="Wu J."/>
            <person name="Kanamori H."/>
            <person name="Katayose Y."/>
            <person name="Fujisawa M."/>
            <person name="Namiki N."/>
            <person name="Mizuno H."/>
            <person name="Yamamoto K."/>
            <person name="Antonio B.A."/>
            <person name="Baba T."/>
            <person name="Sakata K."/>
            <person name="Nagamura Y."/>
            <person name="Aoki H."/>
            <person name="Arikawa K."/>
            <person name="Arita K."/>
            <person name="Bito T."/>
            <person name="Chiden Y."/>
            <person name="Fujitsuka N."/>
            <person name="Fukunaka R."/>
            <person name="Hamada M."/>
            <person name="Harada C."/>
            <person name="Hayashi A."/>
            <person name="Hijishita S."/>
            <person name="Honda M."/>
            <person name="Hosokawa S."/>
            <person name="Ichikawa Y."/>
            <person name="Idonuma A."/>
            <person name="Iijima M."/>
            <person name="Ikeda M."/>
            <person name="Ikeno M."/>
            <person name="Ito K."/>
            <person name="Ito S."/>
            <person name="Ito T."/>
            <person name="Ito Y."/>
            <person name="Ito Y."/>
            <person name="Iwabuchi A."/>
            <person name="Kamiya K."/>
            <person name="Karasawa W."/>
            <person name="Kurita K."/>
            <person name="Katagiri S."/>
            <person name="Kikuta A."/>
            <person name="Kobayashi H."/>
            <person name="Kobayashi N."/>
            <person name="Machita K."/>
            <person name="Maehara T."/>
            <person name="Masukawa M."/>
            <person name="Mizubayashi T."/>
            <person name="Mukai Y."/>
            <person name="Nagasaki H."/>
            <person name="Nagata Y."/>
            <person name="Naito S."/>
            <person name="Nakashima M."/>
            <person name="Nakama Y."/>
            <person name="Nakamichi Y."/>
            <person name="Nakamura M."/>
            <person name="Meguro A."/>
            <person name="Negishi M."/>
            <person name="Ohta I."/>
            <person name="Ohta T."/>
            <person name="Okamoto M."/>
            <person name="Ono N."/>
            <person name="Saji S."/>
            <person name="Sakaguchi M."/>
            <person name="Sakai K."/>
            <person name="Shibata M."/>
            <person name="Shimokawa T."/>
            <person name="Song J."/>
            <person name="Takazaki Y."/>
            <person name="Terasawa K."/>
            <person name="Tsugane M."/>
            <person name="Tsuji K."/>
            <person name="Ueda S."/>
            <person name="Waki K."/>
            <person name="Yamagata H."/>
            <person name="Yamamoto M."/>
            <person name="Yamamoto S."/>
            <person name="Yamane H."/>
            <person name="Yoshiki S."/>
            <person name="Yoshihara R."/>
            <person name="Yukawa K."/>
            <person name="Zhong H."/>
            <person name="Yano M."/>
            <person name="Yuan Q."/>
            <person name="Ouyang S."/>
            <person name="Liu J."/>
            <person name="Jones K.M."/>
            <person name="Gansberger K."/>
            <person name="Moffat K."/>
            <person name="Hill J."/>
            <person name="Bera J."/>
            <person name="Fadrosh D."/>
            <person name="Jin S."/>
            <person name="Johri S."/>
            <person name="Kim M."/>
            <person name="Overton L."/>
            <person name="Reardon M."/>
            <person name="Tsitrin T."/>
            <person name="Vuong H."/>
            <person name="Weaver B."/>
            <person name="Ciecko A."/>
            <person name="Tallon L."/>
            <person name="Jackson J."/>
            <person name="Pai G."/>
            <person name="Aken S.V."/>
            <person name="Utterback T."/>
            <person name="Reidmuller S."/>
            <person name="Feldblyum T."/>
            <person name="Hsiao J."/>
            <person name="Zismann V."/>
            <person name="Iobst S."/>
            <person name="de Vazeille A.R."/>
            <person name="Buell C.R."/>
            <person name="Ying K."/>
            <person name="Li Y."/>
            <person name="Lu T."/>
            <person name="Huang Y."/>
            <person name="Zhao Q."/>
            <person name="Feng Q."/>
            <person name="Zhang L."/>
            <person name="Zhu J."/>
            <person name="Weng Q."/>
            <person name="Mu J."/>
            <person name="Lu Y."/>
            <person name="Fan D."/>
            <person name="Liu Y."/>
            <person name="Guan J."/>
            <person name="Zhang Y."/>
            <person name="Yu S."/>
            <person name="Liu X."/>
            <person name="Zhang Y."/>
            <person name="Hong G."/>
            <person name="Han B."/>
            <person name="Choisne N."/>
            <person name="Demange N."/>
            <person name="Orjeda G."/>
            <person name="Samain S."/>
            <person name="Cattolico L."/>
            <person name="Pelletier E."/>
            <person name="Couloux A."/>
            <person name="Segurens B."/>
            <person name="Wincker P."/>
            <person name="D'Hont A."/>
            <person name="Scarpelli C."/>
            <person name="Weissenbach J."/>
            <person name="Salanoubat M."/>
            <person name="Quetier F."/>
            <person name="Yu Y."/>
            <person name="Kim H.R."/>
            <person name="Rambo T."/>
            <person name="Currie J."/>
            <person name="Collura K."/>
            <person name="Luo M."/>
            <person name="Yang T."/>
            <person name="Ammiraju J.S.S."/>
            <person name="Engler F."/>
            <person name="Soderlund C."/>
            <person name="Wing R.A."/>
            <person name="Palmer L.E."/>
            <person name="de la Bastide M."/>
            <person name="Spiegel L."/>
            <person name="Nascimento L."/>
            <person name="Zutavern T."/>
            <person name="O'Shaughnessy A."/>
            <person name="Dike S."/>
            <person name="Dedhia N."/>
            <person name="Preston R."/>
            <person name="Balija V."/>
            <person name="McCombie W.R."/>
            <person name="Chow T."/>
            <person name="Chen H."/>
            <person name="Chung M."/>
            <person name="Chen C."/>
            <person name="Shaw J."/>
            <person name="Wu H."/>
            <person name="Hsiao K."/>
            <person name="Chao Y."/>
            <person name="Chu M."/>
            <person name="Cheng C."/>
            <person name="Hour A."/>
            <person name="Lee P."/>
            <person name="Lin S."/>
            <person name="Lin Y."/>
            <person name="Liou J."/>
            <person name="Liu S."/>
            <person name="Hsing Y."/>
            <person name="Raghuvanshi S."/>
            <person name="Mohanty A."/>
            <person name="Bharti A.K."/>
            <person name="Gaur A."/>
            <person name="Gupta V."/>
            <person name="Kumar D."/>
            <person name="Ravi V."/>
            <person name="Vij S."/>
            <person name="Kapur A."/>
            <person name="Khurana P."/>
            <person name="Khurana P."/>
            <person name="Khurana J.P."/>
            <person name="Tyagi A.K."/>
            <person name="Gaikwad K."/>
            <person name="Singh A."/>
            <person name="Dalal V."/>
            <person name="Srivastava S."/>
            <person name="Dixit A."/>
            <person name="Pal A.K."/>
            <person name="Ghazi I.A."/>
            <person name="Yadav M."/>
            <person name="Pandit A."/>
            <person name="Bhargava A."/>
            <person name="Sureshbabu K."/>
            <person name="Batra K."/>
            <person name="Sharma T.R."/>
            <person name="Mohapatra T."/>
            <person name="Singh N.K."/>
            <person name="Messing J."/>
            <person name="Nelson A.B."/>
            <person name="Fuks G."/>
            <person name="Kavchok S."/>
            <person name="Keizer G."/>
            <person name="Linton E."/>
            <person name="Llaca V."/>
            <person name="Song R."/>
            <person name="Tanyolac B."/>
            <person name="Young S."/>
            <person name="Ho-Il K."/>
            <person name="Hahn J.H."/>
            <person name="Sangsakoo G."/>
            <person name="Vanavichit A."/>
            <person name="de Mattos Luiz.A.T."/>
            <person name="Zimmer P.D."/>
            <person name="Malone G."/>
            <person name="Dellagostin O."/>
            <person name="de Oliveira A.C."/>
            <person name="Bevan M."/>
            <person name="Bancroft I."/>
            <person name="Minx P."/>
            <person name="Cordum H."/>
            <person name="Wilson R."/>
            <person name="Cheng Z."/>
            <person name="Jin W."/>
            <person name="Jiang J."/>
            <person name="Leong S.A."/>
            <person name="Iwama H."/>
            <person name="Gojobori T."/>
            <person name="Itoh T."/>
            <person name="Niimura Y."/>
            <person name="Fujii Y."/>
            <person name="Habara T."/>
            <person name="Sakai H."/>
            <person name="Sato Y."/>
            <person name="Wilson G."/>
            <person name="Kumar K."/>
            <person name="McCouch S."/>
            <person name="Juretic N."/>
            <person name="Hoen D."/>
            <person name="Wright S."/>
            <person name="Bruskiewich R."/>
            <person name="Bureau T."/>
            <person name="Miyao A."/>
            <person name="Hirochika H."/>
            <person name="Nishikawa T."/>
            <person name="Kadowaki K."/>
            <person name="Sugiura M."/>
            <person name="Burr B."/>
            <person name="Sasaki T."/>
        </authorList>
    </citation>
    <scope>NUCLEOTIDE SEQUENCE [LARGE SCALE GENOMIC DNA]</scope>
    <source>
        <strain evidence="3">cv. Nipponbare</strain>
    </source>
</reference>
<dbReference type="EMBL" id="AP014959">
    <property type="protein sequence ID" value="BAS82384.1"/>
    <property type="molecule type" value="Genomic_DNA"/>
</dbReference>
<proteinExistence type="predicted"/>
<accession>A0A0P0VT98</accession>
<feature type="region of interest" description="Disordered" evidence="1">
    <location>
        <begin position="166"/>
        <end position="186"/>
    </location>
</feature>
<organism evidence="2 3">
    <name type="scientific">Oryza sativa subsp. japonica</name>
    <name type="common">Rice</name>
    <dbReference type="NCBI Taxonomy" id="39947"/>
    <lineage>
        <taxon>Eukaryota</taxon>
        <taxon>Viridiplantae</taxon>
        <taxon>Streptophyta</taxon>
        <taxon>Embryophyta</taxon>
        <taxon>Tracheophyta</taxon>
        <taxon>Spermatophyta</taxon>
        <taxon>Magnoliopsida</taxon>
        <taxon>Liliopsida</taxon>
        <taxon>Poales</taxon>
        <taxon>Poaceae</taxon>
        <taxon>BOP clade</taxon>
        <taxon>Oryzoideae</taxon>
        <taxon>Oryzeae</taxon>
        <taxon>Oryzinae</taxon>
        <taxon>Oryza</taxon>
        <taxon>Oryza sativa</taxon>
    </lineage>
</organism>
<name>A0A0P0VT98_ORYSJ</name>
<dbReference type="AlphaFoldDB" id="A0A0P0VT98"/>
<evidence type="ECO:0000313" key="3">
    <source>
        <dbReference type="Proteomes" id="UP000059680"/>
    </source>
</evidence>
<dbReference type="Gramene" id="Os03t0158250-00">
    <property type="protein sequence ID" value="Os03t0158250-00"/>
    <property type="gene ID" value="Os03g0158250"/>
</dbReference>
<dbReference type="Proteomes" id="UP000059680">
    <property type="component" value="Chromosome 3"/>
</dbReference>
<evidence type="ECO:0000313" key="2">
    <source>
        <dbReference type="EMBL" id="BAS82384.1"/>
    </source>
</evidence>
<keyword evidence="3" id="KW-1185">Reference proteome</keyword>
<sequence>MVCLIKHKYLDIICQDLLMINPLHKCPRSADHHLVSNLWHFSDRHIIFLSRWDRTCTGNASKLPHSHKHRFILLGKLPGGADADGLRDLPVRVDAAEHAEDEAGGLPGAVVRLRDQVLVWRREDHGEGHRLDLTRPAEPHLVVEPLEQLRRQLQILEGRRRLVHRAARGHLSRNTSKSIGRSTKLP</sequence>